<keyword evidence="2" id="KW-1185">Reference proteome</keyword>
<dbReference type="EMBL" id="RBZV01000004">
    <property type="protein sequence ID" value="RKP48297.1"/>
    <property type="molecule type" value="Genomic_DNA"/>
</dbReference>
<dbReference type="RefSeq" id="WP_121278145.1">
    <property type="nucleotide sequence ID" value="NZ_RBZV01000004.1"/>
</dbReference>
<sequence>MNIDFHYGVIYAVARLGGLDVAEARTVAHSCQYVDDATTDGLLKFADGERFERIASAHEMIDYKNEEDDQNRRIWVPFHFLPGAQGKSVAEKAVCRPNSDVAKDVVRRALNAHGAYNALHRLGVTLHVYVDTWAHQGFSGVASDYNRITHLEGDDHDHETWLGKLKETLISAGEKVESLAIDALSGLGHGAALHFPDMPWATWRYRCKVSEEMVHRDNLPDFVQAADMACKVVQAFKAKSQEFESQPGLPPDAKAALGNLLRENCSHDPDERLSFWKEALASGKLPGLNEALPDYIAKGPGSWKHAATRLAGDDDSGEAPVWSEVFEQSDYRKFHDATKEHRFVAVQEVLPEAGLRLC</sequence>
<name>A0A494XBT2_9BURK</name>
<dbReference type="AlphaFoldDB" id="A0A494XBT2"/>
<protein>
    <submittedName>
        <fullName evidence="1">Uncharacterized protein</fullName>
    </submittedName>
</protein>
<proteinExistence type="predicted"/>
<dbReference type="InterPro" id="IPR046653">
    <property type="entry name" value="DUF6765"/>
</dbReference>
<dbReference type="Pfam" id="PF20551">
    <property type="entry name" value="DUF6765"/>
    <property type="match status" value="1"/>
</dbReference>
<accession>A0A494XBT2</accession>
<dbReference type="OrthoDB" id="569000at2"/>
<evidence type="ECO:0000313" key="2">
    <source>
        <dbReference type="Proteomes" id="UP000280434"/>
    </source>
</evidence>
<dbReference type="Proteomes" id="UP000280434">
    <property type="component" value="Unassembled WGS sequence"/>
</dbReference>
<evidence type="ECO:0000313" key="1">
    <source>
        <dbReference type="EMBL" id="RKP48297.1"/>
    </source>
</evidence>
<organism evidence="1 2">
    <name type="scientific">Trinickia fusca</name>
    <dbReference type="NCBI Taxonomy" id="2419777"/>
    <lineage>
        <taxon>Bacteria</taxon>
        <taxon>Pseudomonadati</taxon>
        <taxon>Pseudomonadota</taxon>
        <taxon>Betaproteobacteria</taxon>
        <taxon>Burkholderiales</taxon>
        <taxon>Burkholderiaceae</taxon>
        <taxon>Trinickia</taxon>
    </lineage>
</organism>
<comment type="caution">
    <text evidence="1">The sequence shown here is derived from an EMBL/GenBank/DDBJ whole genome shotgun (WGS) entry which is preliminary data.</text>
</comment>
<reference evidence="1 2" key="1">
    <citation type="submission" date="2018-10" db="EMBL/GenBank/DDBJ databases">
        <title>Paraburkholderia sp. 7MK8-2, isolated from soil.</title>
        <authorList>
            <person name="Gao Z.-H."/>
            <person name="Qiu L.-H."/>
        </authorList>
    </citation>
    <scope>NUCLEOTIDE SEQUENCE [LARGE SCALE GENOMIC DNA]</scope>
    <source>
        <strain evidence="1 2">7MK8-2</strain>
    </source>
</reference>
<gene>
    <name evidence="1" type="ORF">D7S89_13315</name>
</gene>